<dbReference type="PANTHER" id="PTHR11014">
    <property type="entry name" value="PEPTIDASE M20 FAMILY MEMBER"/>
    <property type="match status" value="1"/>
</dbReference>
<feature type="domain" description="Tyr recombinase" evidence="6">
    <location>
        <begin position="304"/>
        <end position="510"/>
    </location>
</feature>
<dbReference type="NCBIfam" id="TIGR01891">
    <property type="entry name" value="amidohydrolases"/>
    <property type="match status" value="1"/>
</dbReference>
<dbReference type="Gene3D" id="1.10.443.10">
    <property type="entry name" value="Intergrase catalytic core"/>
    <property type="match status" value="1"/>
</dbReference>
<dbReference type="GO" id="GO:0015074">
    <property type="term" value="P:DNA integration"/>
    <property type="evidence" value="ECO:0007669"/>
    <property type="project" value="InterPro"/>
</dbReference>
<proteinExistence type="inferred from homology"/>
<dbReference type="KEGG" id="crs:FQB35_12610"/>
<dbReference type="SUPFAM" id="SSF53187">
    <property type="entry name" value="Zn-dependent exopeptidases"/>
    <property type="match status" value="1"/>
</dbReference>
<sequence length="519" mass="58108">MRVRVEDIANQYKDLIIKYRRDIHQYPELGYQEFRTGNKVAKILEKIGLEVYTGIGKTGVVALLRGKKQGSTIALRADMDALPIKEKTNLSYASKNEGIMHACGHDMHTAILLGVAYVLKDLKDELKGTVKFIFQPAEENNPTGGAKRMIEDGVLDNPKVDFMLGLHVWPALKTGEVGFKEGPLMAASDRIFIKIKGNSAHGSMPEQGIDAGVIAAQVILAIQTIVSRNISSLDSCVISIGKINGGYRYNVIPDEVVLEGTVRNLNQTVREKLPKRMEMLINGVVSGMGGTYEFKYVFGYPPLINNKVLSIKVEESVKKIIGGLNFVSISKPSLGGEDFAFFAQKVPSVFMWLGCRPKHIDLEDFPPIHNPKFNPDEEALQIGVKSRTAKRNVSIDDTLIKELKKHKTRQNKLKLTSWHDEDFVFTKIINYPGYPETPKQIELKMAQILKKSNIATLLTPHGLRHTHASLLAQAGVRLQEIMDRLGHQDDNITRNIYLHVTKDMKKEALQKFSKLMQNL</sequence>
<evidence type="ECO:0000256" key="1">
    <source>
        <dbReference type="ARBA" id="ARBA00006153"/>
    </source>
</evidence>
<keyword evidence="3 7" id="KW-0378">Hydrolase</keyword>
<dbReference type="InterPro" id="IPR011650">
    <property type="entry name" value="Peptidase_M20_dimer"/>
</dbReference>
<dbReference type="GO" id="GO:0003677">
    <property type="term" value="F:DNA binding"/>
    <property type="evidence" value="ECO:0007669"/>
    <property type="project" value="InterPro"/>
</dbReference>
<dbReference type="Pfam" id="PF01546">
    <property type="entry name" value="Peptidase_M20"/>
    <property type="match status" value="1"/>
</dbReference>
<dbReference type="SUPFAM" id="SSF56349">
    <property type="entry name" value="DNA breaking-rejoining enzymes"/>
    <property type="match status" value="1"/>
</dbReference>
<dbReference type="PANTHER" id="PTHR11014:SF63">
    <property type="entry name" value="METALLOPEPTIDASE, PUTATIVE (AFU_ORTHOLOGUE AFUA_6G09600)-RELATED"/>
    <property type="match status" value="1"/>
</dbReference>
<keyword evidence="2" id="KW-0479">Metal-binding</keyword>
<keyword evidence="4" id="KW-0233">DNA recombination</keyword>
<dbReference type="FunFam" id="3.30.70.360:FF:000001">
    <property type="entry name" value="N-acetyldiaminopimelate deacetylase"/>
    <property type="match status" value="1"/>
</dbReference>
<dbReference type="RefSeq" id="WP_148810259.1">
    <property type="nucleotide sequence ID" value="NZ_CP042243.1"/>
</dbReference>
<dbReference type="GO" id="GO:0050118">
    <property type="term" value="F:N-acetyldiaminopimelate deacetylase activity"/>
    <property type="evidence" value="ECO:0007669"/>
    <property type="project" value="UniProtKB-ARBA"/>
</dbReference>
<evidence type="ECO:0000256" key="2">
    <source>
        <dbReference type="ARBA" id="ARBA00022723"/>
    </source>
</evidence>
<dbReference type="EMBL" id="CP042243">
    <property type="protein sequence ID" value="QEK13092.1"/>
    <property type="molecule type" value="Genomic_DNA"/>
</dbReference>
<dbReference type="OrthoDB" id="9776731at2"/>
<evidence type="ECO:0000256" key="3">
    <source>
        <dbReference type="ARBA" id="ARBA00022801"/>
    </source>
</evidence>
<protein>
    <submittedName>
        <fullName evidence="7">Amidohydrolase</fullName>
    </submittedName>
</protein>
<organism evidence="7 8">
    <name type="scientific">Crassaminicella thermophila</name>
    <dbReference type="NCBI Taxonomy" id="2599308"/>
    <lineage>
        <taxon>Bacteria</taxon>
        <taxon>Bacillati</taxon>
        <taxon>Bacillota</taxon>
        <taxon>Clostridia</taxon>
        <taxon>Eubacteriales</taxon>
        <taxon>Clostridiaceae</taxon>
        <taxon>Crassaminicella</taxon>
    </lineage>
</organism>
<dbReference type="FunFam" id="3.40.630.10:FF:000006">
    <property type="entry name" value="N-acetyldiaminopimelate deacetylase"/>
    <property type="match status" value="1"/>
</dbReference>
<dbReference type="AlphaFoldDB" id="A0A5C0SGK3"/>
<dbReference type="Proteomes" id="UP000324646">
    <property type="component" value="Chromosome"/>
</dbReference>
<evidence type="ECO:0000256" key="4">
    <source>
        <dbReference type="ARBA" id="ARBA00023172"/>
    </source>
</evidence>
<evidence type="ECO:0000313" key="8">
    <source>
        <dbReference type="Proteomes" id="UP000324646"/>
    </source>
</evidence>
<dbReference type="Pfam" id="PF00589">
    <property type="entry name" value="Phage_integrase"/>
    <property type="match status" value="1"/>
</dbReference>
<dbReference type="GO" id="GO:0019877">
    <property type="term" value="P:diaminopimelate biosynthetic process"/>
    <property type="evidence" value="ECO:0007669"/>
    <property type="project" value="UniProtKB-ARBA"/>
</dbReference>
<accession>A0A5C0SGK3</accession>
<dbReference type="InterPro" id="IPR002104">
    <property type="entry name" value="Integrase_catalytic"/>
</dbReference>
<dbReference type="Gene3D" id="3.30.70.360">
    <property type="match status" value="1"/>
</dbReference>
<dbReference type="PROSITE" id="PS51898">
    <property type="entry name" value="TYR_RECOMBINASE"/>
    <property type="match status" value="1"/>
</dbReference>
<dbReference type="InterPro" id="IPR011010">
    <property type="entry name" value="DNA_brk_join_enz"/>
</dbReference>
<evidence type="ECO:0000259" key="6">
    <source>
        <dbReference type="PROSITE" id="PS51898"/>
    </source>
</evidence>
<comment type="catalytic activity">
    <reaction evidence="5">
        <text>N-acetyl-L-cysteine + H2O = L-cysteine + acetate</text>
        <dbReference type="Rhea" id="RHEA:75515"/>
        <dbReference type="ChEBI" id="CHEBI:15377"/>
        <dbReference type="ChEBI" id="CHEBI:30089"/>
        <dbReference type="ChEBI" id="CHEBI:35235"/>
        <dbReference type="ChEBI" id="CHEBI:78236"/>
    </reaction>
    <physiologicalReaction direction="left-to-right" evidence="5">
        <dbReference type="Rhea" id="RHEA:75516"/>
    </physiologicalReaction>
</comment>
<gene>
    <name evidence="7" type="ORF">FQB35_12610</name>
</gene>
<dbReference type="InterPro" id="IPR036264">
    <property type="entry name" value="Bact_exopeptidase_dim_dom"/>
</dbReference>
<name>A0A5C0SGK3_CRATE</name>
<dbReference type="InterPro" id="IPR002933">
    <property type="entry name" value="Peptidase_M20"/>
</dbReference>
<reference evidence="7 8" key="1">
    <citation type="submission" date="2019-07" db="EMBL/GenBank/DDBJ databases">
        <title>Complete genome of Crassaminicella thermophila SY095.</title>
        <authorList>
            <person name="Li X."/>
        </authorList>
    </citation>
    <scope>NUCLEOTIDE SEQUENCE [LARGE SCALE GENOMIC DNA]</scope>
    <source>
        <strain evidence="7 8">SY095</strain>
    </source>
</reference>
<dbReference type="Pfam" id="PF07687">
    <property type="entry name" value="M20_dimer"/>
    <property type="match status" value="1"/>
</dbReference>
<dbReference type="GO" id="GO:0046872">
    <property type="term" value="F:metal ion binding"/>
    <property type="evidence" value="ECO:0007669"/>
    <property type="project" value="UniProtKB-KW"/>
</dbReference>
<dbReference type="Gene3D" id="3.40.630.10">
    <property type="entry name" value="Zn peptidases"/>
    <property type="match status" value="1"/>
</dbReference>
<dbReference type="GO" id="GO:0006310">
    <property type="term" value="P:DNA recombination"/>
    <property type="evidence" value="ECO:0007669"/>
    <property type="project" value="UniProtKB-KW"/>
</dbReference>
<dbReference type="InterPro" id="IPR013762">
    <property type="entry name" value="Integrase-like_cat_sf"/>
</dbReference>
<dbReference type="InterPro" id="IPR017439">
    <property type="entry name" value="Amidohydrolase"/>
</dbReference>
<comment type="similarity">
    <text evidence="1">Belongs to the peptidase M20 family.</text>
</comment>
<evidence type="ECO:0000313" key="7">
    <source>
        <dbReference type="EMBL" id="QEK13092.1"/>
    </source>
</evidence>
<evidence type="ECO:0000256" key="5">
    <source>
        <dbReference type="ARBA" id="ARBA00052737"/>
    </source>
</evidence>
<dbReference type="SUPFAM" id="SSF55031">
    <property type="entry name" value="Bacterial exopeptidase dimerisation domain"/>
    <property type="match status" value="1"/>
</dbReference>
<keyword evidence="8" id="KW-1185">Reference proteome</keyword>